<proteinExistence type="predicted"/>
<evidence type="ECO:0000313" key="1">
    <source>
        <dbReference type="EMBL" id="WPJ95464.1"/>
    </source>
</evidence>
<dbReference type="RefSeq" id="WP_319832344.1">
    <property type="nucleotide sequence ID" value="NZ_CP138858.1"/>
</dbReference>
<gene>
    <name evidence="1" type="ORF">SH580_18760</name>
</gene>
<protein>
    <submittedName>
        <fullName evidence="1">Uncharacterized protein</fullName>
    </submittedName>
</protein>
<dbReference type="Proteomes" id="UP001324993">
    <property type="component" value="Chromosome"/>
</dbReference>
<keyword evidence="2" id="KW-1185">Reference proteome</keyword>
<dbReference type="EMBL" id="CP138858">
    <property type="protein sequence ID" value="WPJ95464.1"/>
    <property type="molecule type" value="Genomic_DNA"/>
</dbReference>
<sequence length="43" mass="5093">MPLLYQVSSYSLRMLWLWSFFWGEQASADDVPAHLYFEDPGHT</sequence>
<evidence type="ECO:0000313" key="2">
    <source>
        <dbReference type="Proteomes" id="UP001324993"/>
    </source>
</evidence>
<name>A0ABZ0RRA3_9BACT</name>
<accession>A0ABZ0RRA3</accession>
<organism evidence="1 2">
    <name type="scientific">Coraliomargarita algicola</name>
    <dbReference type="NCBI Taxonomy" id="3092156"/>
    <lineage>
        <taxon>Bacteria</taxon>
        <taxon>Pseudomonadati</taxon>
        <taxon>Verrucomicrobiota</taxon>
        <taxon>Opitutia</taxon>
        <taxon>Puniceicoccales</taxon>
        <taxon>Coraliomargaritaceae</taxon>
        <taxon>Coraliomargarita</taxon>
    </lineage>
</organism>
<reference evidence="1 2" key="1">
    <citation type="submission" date="2023-11" db="EMBL/GenBank/DDBJ databases">
        <title>Coraliomargarita sp. nov., isolated from marine algae.</title>
        <authorList>
            <person name="Lee J.K."/>
            <person name="Baek J.H."/>
            <person name="Kim J.M."/>
            <person name="Choi D.G."/>
            <person name="Jeon C.O."/>
        </authorList>
    </citation>
    <scope>NUCLEOTIDE SEQUENCE [LARGE SCALE GENOMIC DNA]</scope>
    <source>
        <strain evidence="1 2">J2-16</strain>
    </source>
</reference>